<dbReference type="EMBL" id="JAACJP010000017">
    <property type="protein sequence ID" value="KAF5379090.1"/>
    <property type="molecule type" value="Genomic_DNA"/>
</dbReference>
<protein>
    <submittedName>
        <fullName evidence="2">Uncharacterized protein</fullName>
    </submittedName>
</protein>
<reference evidence="2 3" key="1">
    <citation type="journal article" date="2020" name="ISME J.">
        <title>Uncovering the hidden diversity of litter-decomposition mechanisms in mushroom-forming fungi.</title>
        <authorList>
            <person name="Floudas D."/>
            <person name="Bentzer J."/>
            <person name="Ahren D."/>
            <person name="Johansson T."/>
            <person name="Persson P."/>
            <person name="Tunlid A."/>
        </authorList>
    </citation>
    <scope>NUCLEOTIDE SEQUENCE [LARGE SCALE GENOMIC DNA]</scope>
    <source>
        <strain evidence="2 3">CBS 661.87</strain>
    </source>
</reference>
<keyword evidence="3" id="KW-1185">Reference proteome</keyword>
<feature type="region of interest" description="Disordered" evidence="1">
    <location>
        <begin position="59"/>
        <end position="78"/>
    </location>
</feature>
<evidence type="ECO:0000256" key="1">
    <source>
        <dbReference type="SAM" id="MobiDB-lite"/>
    </source>
</evidence>
<organism evidence="2 3">
    <name type="scientific">Tricholomella constricta</name>
    <dbReference type="NCBI Taxonomy" id="117010"/>
    <lineage>
        <taxon>Eukaryota</taxon>
        <taxon>Fungi</taxon>
        <taxon>Dikarya</taxon>
        <taxon>Basidiomycota</taxon>
        <taxon>Agaricomycotina</taxon>
        <taxon>Agaricomycetes</taxon>
        <taxon>Agaricomycetidae</taxon>
        <taxon>Agaricales</taxon>
        <taxon>Tricholomatineae</taxon>
        <taxon>Lyophyllaceae</taxon>
        <taxon>Tricholomella</taxon>
    </lineage>
</organism>
<feature type="region of interest" description="Disordered" evidence="1">
    <location>
        <begin position="152"/>
        <end position="182"/>
    </location>
</feature>
<accession>A0A8H5H9H0</accession>
<proteinExistence type="predicted"/>
<name>A0A8H5H9H0_9AGAR</name>
<dbReference type="OrthoDB" id="2590620at2759"/>
<evidence type="ECO:0000313" key="2">
    <source>
        <dbReference type="EMBL" id="KAF5379090.1"/>
    </source>
</evidence>
<dbReference type="Proteomes" id="UP000565441">
    <property type="component" value="Unassembled WGS sequence"/>
</dbReference>
<sequence>MRSVNDELDIELSIKAASGHESTSFNPLRNFTQSLQNRSNMPLFNHKDKHATDAPMTTGSAGAGTGIGSGTAVPATNRLPYEGTTMNTTNVMPGTGHHHDTIAGERHHPRHGQTGFENNDRYANEGYNAGVGTHQRGPMPDTTLAGGGVDIGEGAGNLPPANTLNRSDESRGGSGQSLTGKVERTVGTLVGSDTLKAKGLQKEQEAKAFKVQGAELAEAERLEHEALVRRERAVAHGAYPENKRLGAGLSGGMSGGH</sequence>
<gene>
    <name evidence="2" type="ORF">D9615_005934</name>
</gene>
<dbReference type="AlphaFoldDB" id="A0A8H5H9H0"/>
<comment type="caution">
    <text evidence="2">The sequence shown here is derived from an EMBL/GenBank/DDBJ whole genome shotgun (WGS) entry which is preliminary data.</text>
</comment>
<evidence type="ECO:0000313" key="3">
    <source>
        <dbReference type="Proteomes" id="UP000565441"/>
    </source>
</evidence>